<dbReference type="GO" id="GO:0046557">
    <property type="term" value="F:glucan endo-1,6-beta-glucosidase activity"/>
    <property type="evidence" value="ECO:0007669"/>
    <property type="project" value="TreeGrafter"/>
</dbReference>
<dbReference type="AlphaFoldDB" id="A0AAD7KCQ0"/>
<organism evidence="6 7">
    <name type="scientific">Mycena maculata</name>
    <dbReference type="NCBI Taxonomy" id="230809"/>
    <lineage>
        <taxon>Eukaryota</taxon>
        <taxon>Fungi</taxon>
        <taxon>Dikarya</taxon>
        <taxon>Basidiomycota</taxon>
        <taxon>Agaricomycotina</taxon>
        <taxon>Agaricomycetes</taxon>
        <taxon>Agaricomycetidae</taxon>
        <taxon>Agaricales</taxon>
        <taxon>Marasmiineae</taxon>
        <taxon>Mycenaceae</taxon>
        <taxon>Mycena</taxon>
    </lineage>
</organism>
<comment type="caution">
    <text evidence="6">The sequence shown here is derived from an EMBL/GenBank/DDBJ whole genome shotgun (WGS) entry which is preliminary data.</text>
</comment>
<evidence type="ECO:0000256" key="2">
    <source>
        <dbReference type="ARBA" id="ARBA00022801"/>
    </source>
</evidence>
<keyword evidence="7" id="KW-1185">Reference proteome</keyword>
<evidence type="ECO:0000259" key="5">
    <source>
        <dbReference type="Pfam" id="PF00150"/>
    </source>
</evidence>
<keyword evidence="2 4" id="KW-0378">Hydrolase</keyword>
<dbReference type="GO" id="GO:0005576">
    <property type="term" value="C:extracellular region"/>
    <property type="evidence" value="ECO:0007669"/>
    <property type="project" value="TreeGrafter"/>
</dbReference>
<dbReference type="Proteomes" id="UP001215280">
    <property type="component" value="Unassembled WGS sequence"/>
</dbReference>
<dbReference type="Gene3D" id="3.20.20.80">
    <property type="entry name" value="Glycosidases"/>
    <property type="match status" value="1"/>
</dbReference>
<dbReference type="InterPro" id="IPR050386">
    <property type="entry name" value="Glycosyl_hydrolase_5"/>
</dbReference>
<dbReference type="PANTHER" id="PTHR31297">
    <property type="entry name" value="GLUCAN ENDO-1,6-BETA-GLUCOSIDASE B"/>
    <property type="match status" value="1"/>
</dbReference>
<dbReference type="InterPro" id="IPR017853">
    <property type="entry name" value="GH"/>
</dbReference>
<dbReference type="SUPFAM" id="SSF51445">
    <property type="entry name" value="(Trans)glycosidases"/>
    <property type="match status" value="1"/>
</dbReference>
<dbReference type="PANTHER" id="PTHR31297:SF43">
    <property type="entry name" value="GLUCAN 1,3-BETA-GLUCOSIDASE 3"/>
    <property type="match status" value="1"/>
</dbReference>
<dbReference type="GO" id="GO:0009986">
    <property type="term" value="C:cell surface"/>
    <property type="evidence" value="ECO:0007669"/>
    <property type="project" value="TreeGrafter"/>
</dbReference>
<sequence>MHKITGKIATSLHKLQSSRSPESNVPYLSSELDTSIYRFRKQRGVNLGSWFVLERWITDAPFRHAAPPAKSDLDVAKGQHAATIMEAHYDSWITTSDFAWLSDRGFTTVRIPIGYYHMCGVDPSVIVGTDFAEFGDAIETAQNFGLGVLLDLHAAPGKQNDDAHAGTSNPAAFFHERKYRTHTIHVLRTLVTHLKAHTPPLVNITGIELLNEPHPSSDAELQNWYSAAIKDLATLDPALPIYLSDCWKTEQYTEYIKSTPHSSLLVLDHHLYRCFTSSDISTPAPAHAHALMDDSAPTPRMFARVAEMLDAAGAGLVVGEWSGALNPGSLTGAPDDTKNYVAAQLQLFEAHCAGHFFWTYKKQGGAHPDRGWCLRDAVEGGVYPSTLGLRQSKSADGDQERRMRVRDNLKDKALGEHVGYWSKYPGKYKHDRFAEGFALGWDDADMFFASGNGGGGAVSELGFVGAWAKTRTDDHGSGLWKFEHGFKQGAAAARSDFLENYCSK</sequence>
<feature type="domain" description="Glycoside hydrolase family 5" evidence="5">
    <location>
        <begin position="93"/>
        <end position="362"/>
    </location>
</feature>
<dbReference type="Pfam" id="PF00150">
    <property type="entry name" value="Cellulase"/>
    <property type="match status" value="1"/>
</dbReference>
<evidence type="ECO:0000313" key="6">
    <source>
        <dbReference type="EMBL" id="KAJ7780299.1"/>
    </source>
</evidence>
<accession>A0AAD7KCQ0</accession>
<evidence type="ECO:0000313" key="7">
    <source>
        <dbReference type="Proteomes" id="UP001215280"/>
    </source>
</evidence>
<dbReference type="GO" id="GO:0009251">
    <property type="term" value="P:glucan catabolic process"/>
    <property type="evidence" value="ECO:0007669"/>
    <property type="project" value="TreeGrafter"/>
</dbReference>
<name>A0AAD7KCQ0_9AGAR</name>
<gene>
    <name evidence="6" type="ORF">DFH07DRAFT_865355</name>
</gene>
<dbReference type="EMBL" id="JARJLG010000006">
    <property type="protein sequence ID" value="KAJ7780299.1"/>
    <property type="molecule type" value="Genomic_DNA"/>
</dbReference>
<keyword evidence="3 4" id="KW-0326">Glycosidase</keyword>
<reference evidence="6" key="1">
    <citation type="submission" date="2023-03" db="EMBL/GenBank/DDBJ databases">
        <title>Massive genome expansion in bonnet fungi (Mycena s.s.) driven by repeated elements and novel gene families across ecological guilds.</title>
        <authorList>
            <consortium name="Lawrence Berkeley National Laboratory"/>
            <person name="Harder C.B."/>
            <person name="Miyauchi S."/>
            <person name="Viragh M."/>
            <person name="Kuo A."/>
            <person name="Thoen E."/>
            <person name="Andreopoulos B."/>
            <person name="Lu D."/>
            <person name="Skrede I."/>
            <person name="Drula E."/>
            <person name="Henrissat B."/>
            <person name="Morin E."/>
            <person name="Kohler A."/>
            <person name="Barry K."/>
            <person name="LaButti K."/>
            <person name="Morin E."/>
            <person name="Salamov A."/>
            <person name="Lipzen A."/>
            <person name="Mereny Z."/>
            <person name="Hegedus B."/>
            <person name="Baldrian P."/>
            <person name="Stursova M."/>
            <person name="Weitz H."/>
            <person name="Taylor A."/>
            <person name="Grigoriev I.V."/>
            <person name="Nagy L.G."/>
            <person name="Martin F."/>
            <person name="Kauserud H."/>
        </authorList>
    </citation>
    <scope>NUCLEOTIDE SEQUENCE</scope>
    <source>
        <strain evidence="6">CBHHK188m</strain>
    </source>
</reference>
<proteinExistence type="inferred from homology"/>
<evidence type="ECO:0000256" key="1">
    <source>
        <dbReference type="ARBA" id="ARBA00005641"/>
    </source>
</evidence>
<comment type="similarity">
    <text evidence="1 4">Belongs to the glycosyl hydrolase 5 (cellulase A) family.</text>
</comment>
<evidence type="ECO:0000256" key="4">
    <source>
        <dbReference type="RuleBase" id="RU361153"/>
    </source>
</evidence>
<evidence type="ECO:0000256" key="3">
    <source>
        <dbReference type="ARBA" id="ARBA00023295"/>
    </source>
</evidence>
<protein>
    <submittedName>
        <fullName evidence="6">Glycoside hydrolase family 5 protein</fullName>
    </submittedName>
</protein>
<dbReference type="InterPro" id="IPR001547">
    <property type="entry name" value="Glyco_hydro_5"/>
</dbReference>